<feature type="transmembrane region" description="Helical" evidence="6">
    <location>
        <begin position="81"/>
        <end position="100"/>
    </location>
</feature>
<sequence>MISEPKVTWRTHYALGVLAIIYIFNYIDRLVVSILIEPIKLEFGVSDTMIGLLSGVAFALFYTVFGLPVGRLSDRIGRKPVIVIACIAWSGMTMLCGVATSFAMLLLFRIGVAVGEAGGSAPSVAMVSQLYPARLRSRALSVFLMGPAIGAVVGLGFGGWVAELYGWRWAFIIIGAPGVLLGGILALTVKEPKALDDVEDSESETHEPFFKTILILLNTPSYGLIVAAGSIAAIAGYAIGTWNPSFLIRSHDLSLQEAGFLMGVGGGLVSAVGTLCCGAMTDRMTASNSGWQLGTALLGTALSIPFGLLFFLWPDGTAFFLGNMPVPTAFLFYLGFAFFGIWWAVPCFGAMSCLIPAKRLAQATALFFMGTTLIGVGLGPLIVGVLSDYFRVTIGDEALRYALSSCIALLLLPCLCLAIAIPRYRREVDDKATEAPFKPATA</sequence>
<evidence type="ECO:0000256" key="3">
    <source>
        <dbReference type="ARBA" id="ARBA00022692"/>
    </source>
</evidence>
<feature type="domain" description="Major facilitator superfamily (MFS) profile" evidence="7">
    <location>
        <begin position="14"/>
        <end position="425"/>
    </location>
</feature>
<evidence type="ECO:0000256" key="1">
    <source>
        <dbReference type="ARBA" id="ARBA00004141"/>
    </source>
</evidence>
<dbReference type="RefSeq" id="WP_349758660.1">
    <property type="nucleotide sequence ID" value="NZ_JBEGCI010000008.1"/>
</dbReference>
<evidence type="ECO:0000256" key="2">
    <source>
        <dbReference type="ARBA" id="ARBA00022448"/>
    </source>
</evidence>
<name>A0ABV1N5W0_9GAMM</name>
<dbReference type="Proteomes" id="UP001472978">
    <property type="component" value="Unassembled WGS sequence"/>
</dbReference>
<proteinExistence type="predicted"/>
<dbReference type="InterPro" id="IPR044770">
    <property type="entry name" value="MFS_spinster-like"/>
</dbReference>
<feature type="transmembrane region" description="Helical" evidence="6">
    <location>
        <begin position="48"/>
        <end position="69"/>
    </location>
</feature>
<feature type="transmembrane region" description="Helical" evidence="6">
    <location>
        <begin position="293"/>
        <end position="313"/>
    </location>
</feature>
<dbReference type="EMBL" id="JBEGCI010000008">
    <property type="protein sequence ID" value="MEQ6889128.1"/>
    <property type="molecule type" value="Genomic_DNA"/>
</dbReference>
<evidence type="ECO:0000256" key="5">
    <source>
        <dbReference type="ARBA" id="ARBA00023136"/>
    </source>
</evidence>
<comment type="caution">
    <text evidence="8">The sequence shown here is derived from an EMBL/GenBank/DDBJ whole genome shotgun (WGS) entry which is preliminary data.</text>
</comment>
<evidence type="ECO:0000259" key="7">
    <source>
        <dbReference type="PROSITE" id="PS50850"/>
    </source>
</evidence>
<feature type="transmembrane region" description="Helical" evidence="6">
    <location>
        <begin position="167"/>
        <end position="187"/>
    </location>
</feature>
<feature type="transmembrane region" description="Helical" evidence="6">
    <location>
        <begin position="139"/>
        <end position="161"/>
    </location>
</feature>
<evidence type="ECO:0000256" key="6">
    <source>
        <dbReference type="SAM" id="Phobius"/>
    </source>
</evidence>
<evidence type="ECO:0000256" key="4">
    <source>
        <dbReference type="ARBA" id="ARBA00022989"/>
    </source>
</evidence>
<dbReference type="InterPro" id="IPR036259">
    <property type="entry name" value="MFS_trans_sf"/>
</dbReference>
<accession>A0ABV1N5W0</accession>
<dbReference type="InterPro" id="IPR011701">
    <property type="entry name" value="MFS"/>
</dbReference>
<dbReference type="PANTHER" id="PTHR23505">
    <property type="entry name" value="SPINSTER"/>
    <property type="match status" value="1"/>
</dbReference>
<dbReference type="PANTHER" id="PTHR23505:SF79">
    <property type="entry name" value="PROTEIN SPINSTER"/>
    <property type="match status" value="1"/>
</dbReference>
<feature type="transmembrane region" description="Helical" evidence="6">
    <location>
        <begin position="221"/>
        <end position="240"/>
    </location>
</feature>
<feature type="transmembrane region" description="Helical" evidence="6">
    <location>
        <begin position="366"/>
        <end position="386"/>
    </location>
</feature>
<keyword evidence="4 6" id="KW-1133">Transmembrane helix</keyword>
<evidence type="ECO:0000313" key="9">
    <source>
        <dbReference type="Proteomes" id="UP001472978"/>
    </source>
</evidence>
<feature type="transmembrane region" description="Helical" evidence="6">
    <location>
        <begin position="260"/>
        <end position="281"/>
    </location>
</feature>
<organism evidence="8 9">
    <name type="scientific">Halomonas pelophila</name>
    <dbReference type="NCBI Taxonomy" id="3151122"/>
    <lineage>
        <taxon>Bacteria</taxon>
        <taxon>Pseudomonadati</taxon>
        <taxon>Pseudomonadota</taxon>
        <taxon>Gammaproteobacteria</taxon>
        <taxon>Oceanospirillales</taxon>
        <taxon>Halomonadaceae</taxon>
        <taxon>Halomonas</taxon>
    </lineage>
</organism>
<comment type="subcellular location">
    <subcellularLocation>
        <location evidence="1">Membrane</location>
        <topology evidence="1">Multi-pass membrane protein</topology>
    </subcellularLocation>
</comment>
<keyword evidence="2" id="KW-0813">Transport</keyword>
<dbReference type="PROSITE" id="PS50850">
    <property type="entry name" value="MFS"/>
    <property type="match status" value="1"/>
</dbReference>
<evidence type="ECO:0000313" key="8">
    <source>
        <dbReference type="EMBL" id="MEQ6889128.1"/>
    </source>
</evidence>
<dbReference type="SUPFAM" id="SSF103473">
    <property type="entry name" value="MFS general substrate transporter"/>
    <property type="match status" value="1"/>
</dbReference>
<dbReference type="PROSITE" id="PS00216">
    <property type="entry name" value="SUGAR_TRANSPORT_1"/>
    <property type="match status" value="1"/>
</dbReference>
<keyword evidence="5 6" id="KW-0472">Membrane</keyword>
<reference evidence="8 9" key="1">
    <citation type="submission" date="2024-05" db="EMBL/GenBank/DDBJ databases">
        <title>Halomonas sp. CS7 16S ribosomal RNA gene Genome sequencing and assembly.</title>
        <authorList>
            <person name="Yook S."/>
        </authorList>
    </citation>
    <scope>NUCLEOTIDE SEQUENCE [LARGE SCALE GENOMIC DNA]</scope>
    <source>
        <strain evidence="8 9">CS7</strain>
    </source>
</reference>
<dbReference type="InterPro" id="IPR005829">
    <property type="entry name" value="Sugar_transporter_CS"/>
</dbReference>
<gene>
    <name evidence="8" type="ORF">ABE957_10630</name>
</gene>
<keyword evidence="3 6" id="KW-0812">Transmembrane</keyword>
<dbReference type="Gene3D" id="1.20.1250.20">
    <property type="entry name" value="MFS general substrate transporter like domains"/>
    <property type="match status" value="1"/>
</dbReference>
<dbReference type="InterPro" id="IPR020846">
    <property type="entry name" value="MFS_dom"/>
</dbReference>
<dbReference type="Pfam" id="PF07690">
    <property type="entry name" value="MFS_1"/>
    <property type="match status" value="1"/>
</dbReference>
<feature type="transmembrane region" description="Helical" evidence="6">
    <location>
        <begin position="333"/>
        <end position="354"/>
    </location>
</feature>
<keyword evidence="9" id="KW-1185">Reference proteome</keyword>
<protein>
    <submittedName>
        <fullName evidence="8">MFS transporter</fullName>
    </submittedName>
</protein>
<dbReference type="CDD" id="cd17328">
    <property type="entry name" value="MFS_spinster_like"/>
    <property type="match status" value="1"/>
</dbReference>
<feature type="transmembrane region" description="Helical" evidence="6">
    <location>
        <begin position="12"/>
        <end position="36"/>
    </location>
</feature>
<feature type="transmembrane region" description="Helical" evidence="6">
    <location>
        <begin position="106"/>
        <end position="127"/>
    </location>
</feature>
<feature type="transmembrane region" description="Helical" evidence="6">
    <location>
        <begin position="398"/>
        <end position="421"/>
    </location>
</feature>